<dbReference type="InterPro" id="IPR052198">
    <property type="entry name" value="IorB_Oxidoreductase"/>
</dbReference>
<comment type="caution">
    <text evidence="3">The sequence shown here is derived from an EMBL/GenBank/DDBJ whole genome shotgun (WGS) entry which is preliminary data.</text>
</comment>
<evidence type="ECO:0000313" key="3">
    <source>
        <dbReference type="EMBL" id="MCJ8499172.1"/>
    </source>
</evidence>
<dbReference type="EMBL" id="JALJRB010000001">
    <property type="protein sequence ID" value="MCJ8499172.1"/>
    <property type="molecule type" value="Genomic_DNA"/>
</dbReference>
<sequence length="212" mass="22781">MSLDHGKTAMPADPYNIIITGVGGQGNVLASRVLGNMLLADDLHVTIGETFGASQRGGSVMSHLRVSAKSHLAPQIPRGQAHLVISLEPTEALRVLKDYGNPEVCVLCNMRPIHAIGVISGEARYPEPEELKQWIRALSRKVWFVNATEAALAMGNPIFGNILLMGALAATGVLPLDRGGFKRVMHRMMPGDKMAPNLEAFDKGRLLVNGSL</sequence>
<dbReference type="GO" id="GO:0016903">
    <property type="term" value="F:oxidoreductase activity, acting on the aldehyde or oxo group of donors"/>
    <property type="evidence" value="ECO:0007669"/>
    <property type="project" value="InterPro"/>
</dbReference>
<gene>
    <name evidence="3" type="ORF">MRX98_01185</name>
</gene>
<organism evidence="3 4">
    <name type="scientific">Desulfatitalea alkaliphila</name>
    <dbReference type="NCBI Taxonomy" id="2929485"/>
    <lineage>
        <taxon>Bacteria</taxon>
        <taxon>Pseudomonadati</taxon>
        <taxon>Thermodesulfobacteriota</taxon>
        <taxon>Desulfobacteria</taxon>
        <taxon>Desulfobacterales</taxon>
        <taxon>Desulfosarcinaceae</taxon>
        <taxon>Desulfatitalea</taxon>
    </lineage>
</organism>
<dbReference type="PANTHER" id="PTHR43854:SF1">
    <property type="entry name" value="INDOLEPYRUVATE OXIDOREDUCTASE SUBUNIT IORB"/>
    <property type="match status" value="1"/>
</dbReference>
<dbReference type="InterPro" id="IPR019752">
    <property type="entry name" value="Pyrv/ketoisovalerate_OxRed_cat"/>
</dbReference>
<dbReference type="PANTHER" id="PTHR43854">
    <property type="entry name" value="INDOLEPYRUVATE OXIDOREDUCTASE SUBUNIT IORB"/>
    <property type="match status" value="1"/>
</dbReference>
<evidence type="ECO:0000259" key="2">
    <source>
        <dbReference type="Pfam" id="PF01558"/>
    </source>
</evidence>
<dbReference type="AlphaFoldDB" id="A0AA41QY79"/>
<evidence type="ECO:0000256" key="1">
    <source>
        <dbReference type="ARBA" id="ARBA00023002"/>
    </source>
</evidence>
<keyword evidence="4" id="KW-1185">Reference proteome</keyword>
<dbReference type="Gene3D" id="3.40.920.10">
    <property type="entry name" value="Pyruvate-ferredoxin oxidoreductase, PFOR, domain III"/>
    <property type="match status" value="1"/>
</dbReference>
<keyword evidence="1" id="KW-0560">Oxidoreductase</keyword>
<feature type="domain" description="Pyruvate/ketoisovalerate oxidoreductase catalytic" evidence="2">
    <location>
        <begin position="23"/>
        <end position="205"/>
    </location>
</feature>
<proteinExistence type="predicted"/>
<accession>A0AA41QY79</accession>
<dbReference type="Proteomes" id="UP001165427">
    <property type="component" value="Unassembled WGS sequence"/>
</dbReference>
<dbReference type="InterPro" id="IPR002869">
    <property type="entry name" value="Pyrv_flavodox_OxRed_cen"/>
</dbReference>
<protein>
    <submittedName>
        <fullName evidence="3">Indolepyruvate oxidoreductase subunit beta</fullName>
    </submittedName>
</protein>
<dbReference type="SUPFAM" id="SSF53323">
    <property type="entry name" value="Pyruvate-ferredoxin oxidoreductase, PFOR, domain III"/>
    <property type="match status" value="1"/>
</dbReference>
<dbReference type="RefSeq" id="WP_246902297.1">
    <property type="nucleotide sequence ID" value="NZ_JALJRB010000001.1"/>
</dbReference>
<evidence type="ECO:0000313" key="4">
    <source>
        <dbReference type="Proteomes" id="UP001165427"/>
    </source>
</evidence>
<dbReference type="Pfam" id="PF01558">
    <property type="entry name" value="POR"/>
    <property type="match status" value="1"/>
</dbReference>
<name>A0AA41QY79_9BACT</name>
<reference evidence="3" key="1">
    <citation type="submission" date="2022-04" db="EMBL/GenBank/DDBJ databases">
        <title>Desulfatitalea alkaliphila sp. nov., a novel anaerobic sulfate-reducing bacterium isolated from terrestrial mud volcano, Taman Peninsula, Russia.</title>
        <authorList>
            <person name="Khomyakova M.A."/>
            <person name="Merkel A.Y."/>
            <person name="Slobodkin A.I."/>
        </authorList>
    </citation>
    <scope>NUCLEOTIDE SEQUENCE</scope>
    <source>
        <strain evidence="3">M08but</strain>
    </source>
</reference>